<reference evidence="2 3" key="1">
    <citation type="submission" date="2022-05" db="EMBL/GenBank/DDBJ databases">
        <title>Flavobacterium sp., isolated from activated sludge.</title>
        <authorList>
            <person name="Ran Q."/>
        </authorList>
    </citation>
    <scope>NUCLEOTIDE SEQUENCE [LARGE SCALE GENOMIC DNA]</scope>
    <source>
        <strain evidence="2 3">HXWNR70</strain>
    </source>
</reference>
<proteinExistence type="predicted"/>
<sequence>MSIVSYVKENPLPKNIIGYFFLTIGILGFFKNIVLASIFIAIGLGFITKEGSEINLDNKTYRNVKSIFGIKFGKWIPCPKFEYVSVFKTTEKQTVRVITASTSFTNDTILLNLFYNGNKHITFYKTTDKEEAFRIADKMKFILEIDVLDATNQEKKWL</sequence>
<evidence type="ECO:0000313" key="2">
    <source>
        <dbReference type="EMBL" id="MCL9809298.1"/>
    </source>
</evidence>
<dbReference type="EMBL" id="JAMLJM010000005">
    <property type="protein sequence ID" value="MCL9809298.1"/>
    <property type="molecule type" value="Genomic_DNA"/>
</dbReference>
<keyword evidence="1" id="KW-0812">Transmembrane</keyword>
<organism evidence="2 3">
    <name type="scientific">Flavobacterium luminosum</name>
    <dbReference type="NCBI Taxonomy" id="2949086"/>
    <lineage>
        <taxon>Bacteria</taxon>
        <taxon>Pseudomonadati</taxon>
        <taxon>Bacteroidota</taxon>
        <taxon>Flavobacteriia</taxon>
        <taxon>Flavobacteriales</taxon>
        <taxon>Flavobacteriaceae</taxon>
        <taxon>Flavobacterium</taxon>
    </lineage>
</organism>
<keyword evidence="3" id="KW-1185">Reference proteome</keyword>
<protein>
    <submittedName>
        <fullName evidence="2">Uncharacterized protein</fullName>
    </submittedName>
</protein>
<accession>A0ABT0TP82</accession>
<gene>
    <name evidence="2" type="ORF">NAT50_07990</name>
</gene>
<evidence type="ECO:0000313" key="3">
    <source>
        <dbReference type="Proteomes" id="UP001317191"/>
    </source>
</evidence>
<dbReference type="Proteomes" id="UP001317191">
    <property type="component" value="Unassembled WGS sequence"/>
</dbReference>
<dbReference type="RefSeq" id="WP_250592713.1">
    <property type="nucleotide sequence ID" value="NZ_JAMLJM010000005.1"/>
</dbReference>
<feature type="transmembrane region" description="Helical" evidence="1">
    <location>
        <begin position="16"/>
        <end position="47"/>
    </location>
</feature>
<keyword evidence="1" id="KW-0472">Membrane</keyword>
<keyword evidence="1" id="KW-1133">Transmembrane helix</keyword>
<comment type="caution">
    <text evidence="2">The sequence shown here is derived from an EMBL/GenBank/DDBJ whole genome shotgun (WGS) entry which is preliminary data.</text>
</comment>
<evidence type="ECO:0000256" key="1">
    <source>
        <dbReference type="SAM" id="Phobius"/>
    </source>
</evidence>
<name>A0ABT0TP82_9FLAO</name>